<feature type="domain" description="HPt" evidence="2">
    <location>
        <begin position="31"/>
        <end position="87"/>
    </location>
</feature>
<organism evidence="3 4">
    <name type="scientific">Paremcibacter congregatus</name>
    <dbReference type="NCBI Taxonomy" id="2043170"/>
    <lineage>
        <taxon>Bacteria</taxon>
        <taxon>Pseudomonadati</taxon>
        <taxon>Pseudomonadota</taxon>
        <taxon>Alphaproteobacteria</taxon>
        <taxon>Emcibacterales</taxon>
        <taxon>Emcibacteraceae</taxon>
        <taxon>Paremcibacter</taxon>
    </lineage>
</organism>
<dbReference type="EMBL" id="PDEM01000033">
    <property type="protein sequence ID" value="PHZ83381.1"/>
    <property type="molecule type" value="Genomic_DNA"/>
</dbReference>
<accession>A0A2G4YM52</accession>
<protein>
    <recommendedName>
        <fullName evidence="2">HPt domain-containing protein</fullName>
    </recommendedName>
</protein>
<name>A0A2G4YM52_9PROT</name>
<dbReference type="AlphaFoldDB" id="A0A2G4YM52"/>
<proteinExistence type="predicted"/>
<dbReference type="InParanoid" id="A0A2G4YM52"/>
<comment type="caution">
    <text evidence="3">The sequence shown here is derived from an EMBL/GenBank/DDBJ whole genome shotgun (WGS) entry which is preliminary data.</text>
</comment>
<reference evidence="3 4" key="1">
    <citation type="submission" date="2017-10" db="EMBL/GenBank/DDBJ databases">
        <title>Frigbacter circumglobatus gen. nov. sp. nov., isolated from sediment cultured in situ.</title>
        <authorList>
            <person name="Zhao Z."/>
        </authorList>
    </citation>
    <scope>NUCLEOTIDE SEQUENCE [LARGE SCALE GENOMIC DNA]</scope>
    <source>
        <strain evidence="3 4">ZYL</strain>
    </source>
</reference>
<dbReference type="InterPro" id="IPR008207">
    <property type="entry name" value="Sig_transdc_His_kin_Hpt_dom"/>
</dbReference>
<evidence type="ECO:0000259" key="2">
    <source>
        <dbReference type="Pfam" id="PF01627"/>
    </source>
</evidence>
<dbReference type="GO" id="GO:0000160">
    <property type="term" value="P:phosphorelay signal transduction system"/>
    <property type="evidence" value="ECO:0007669"/>
    <property type="project" value="UniProtKB-KW"/>
</dbReference>
<sequence>MSKNQHTLQQREMILRAQNFLDAESVGYGEKLAALIEQLRAALDSQDLAQAIRTTDLIQGQAGTFGWSLATEVAGWLKRLLNKQKEEGIKIQVNDLFLESFDRILTEKIKTECEAAVTLLLHIEATLKHIKEQ</sequence>
<dbReference type="Pfam" id="PF01627">
    <property type="entry name" value="Hpt"/>
    <property type="match status" value="1"/>
</dbReference>
<dbReference type="OrthoDB" id="9900809at2"/>
<dbReference type="Proteomes" id="UP000229730">
    <property type="component" value="Unassembled WGS sequence"/>
</dbReference>
<dbReference type="RefSeq" id="WP_099475274.1">
    <property type="nucleotide sequence ID" value="NZ_CP041025.1"/>
</dbReference>
<evidence type="ECO:0000313" key="3">
    <source>
        <dbReference type="EMBL" id="PHZ83381.1"/>
    </source>
</evidence>
<dbReference type="GO" id="GO:0004672">
    <property type="term" value="F:protein kinase activity"/>
    <property type="evidence" value="ECO:0007669"/>
    <property type="project" value="UniProtKB-ARBA"/>
</dbReference>
<dbReference type="SUPFAM" id="SSF47226">
    <property type="entry name" value="Histidine-containing phosphotransfer domain, HPT domain"/>
    <property type="match status" value="1"/>
</dbReference>
<dbReference type="InterPro" id="IPR036641">
    <property type="entry name" value="HPT_dom_sf"/>
</dbReference>
<keyword evidence="1" id="KW-0902">Two-component regulatory system</keyword>
<keyword evidence="4" id="KW-1185">Reference proteome</keyword>
<gene>
    <name evidence="3" type="ORF">CRD36_17615</name>
</gene>
<evidence type="ECO:0000256" key="1">
    <source>
        <dbReference type="ARBA" id="ARBA00023012"/>
    </source>
</evidence>
<evidence type="ECO:0000313" key="4">
    <source>
        <dbReference type="Proteomes" id="UP000229730"/>
    </source>
</evidence>